<keyword evidence="1" id="KW-0732">Signal</keyword>
<name>A0A1L9VGG8_ASPGL</name>
<feature type="chain" id="PRO_5013381510" description="ZZ-type domain-containing protein" evidence="1">
    <location>
        <begin position="27"/>
        <end position="207"/>
    </location>
</feature>
<proteinExistence type="predicted"/>
<evidence type="ECO:0000313" key="2">
    <source>
        <dbReference type="EMBL" id="OJJ83027.1"/>
    </source>
</evidence>
<sequence length="207" mass="22999">MPQYYLNHLNSFSCLLFFISITITQQESFIDYLYLLFPSNSNAFSTISAFYPSPQSQQTIPVMSYAWYCCECQFGPHSIEFHNTCIECGTMRCDDCYLEVNTSDYNTTHSCSHELPAYPSTPVQSCTGTSLSQLRTMAPITNNTTFTPGLSLAQGLSSGGHSGIKNYGATYMYFCCQCNDGPKVYNVQPRCVMCNHVACGHCIPAGK</sequence>
<organism evidence="2 3">
    <name type="scientific">Aspergillus glaucus CBS 516.65</name>
    <dbReference type="NCBI Taxonomy" id="1160497"/>
    <lineage>
        <taxon>Eukaryota</taxon>
        <taxon>Fungi</taxon>
        <taxon>Dikarya</taxon>
        <taxon>Ascomycota</taxon>
        <taxon>Pezizomycotina</taxon>
        <taxon>Eurotiomycetes</taxon>
        <taxon>Eurotiomycetidae</taxon>
        <taxon>Eurotiales</taxon>
        <taxon>Aspergillaceae</taxon>
        <taxon>Aspergillus</taxon>
        <taxon>Aspergillus subgen. Aspergillus</taxon>
    </lineage>
</organism>
<evidence type="ECO:0008006" key="4">
    <source>
        <dbReference type="Google" id="ProtNLM"/>
    </source>
</evidence>
<dbReference type="GeneID" id="34462265"/>
<evidence type="ECO:0000313" key="3">
    <source>
        <dbReference type="Proteomes" id="UP000184300"/>
    </source>
</evidence>
<keyword evidence="3" id="KW-1185">Reference proteome</keyword>
<dbReference type="AlphaFoldDB" id="A0A1L9VGG8"/>
<protein>
    <recommendedName>
        <fullName evidence="4">ZZ-type domain-containing protein</fullName>
    </recommendedName>
</protein>
<dbReference type="Proteomes" id="UP000184300">
    <property type="component" value="Unassembled WGS sequence"/>
</dbReference>
<accession>A0A1L9VGG8</accession>
<dbReference type="OrthoDB" id="4177029at2759"/>
<reference evidence="3" key="1">
    <citation type="journal article" date="2017" name="Genome Biol.">
        <title>Comparative genomics reveals high biological diversity and specific adaptations in the industrially and medically important fungal genus Aspergillus.</title>
        <authorList>
            <person name="de Vries R.P."/>
            <person name="Riley R."/>
            <person name="Wiebenga A."/>
            <person name="Aguilar-Osorio G."/>
            <person name="Amillis S."/>
            <person name="Uchima C.A."/>
            <person name="Anderluh G."/>
            <person name="Asadollahi M."/>
            <person name="Askin M."/>
            <person name="Barry K."/>
            <person name="Battaglia E."/>
            <person name="Bayram O."/>
            <person name="Benocci T."/>
            <person name="Braus-Stromeyer S.A."/>
            <person name="Caldana C."/>
            <person name="Canovas D."/>
            <person name="Cerqueira G.C."/>
            <person name="Chen F."/>
            <person name="Chen W."/>
            <person name="Choi C."/>
            <person name="Clum A."/>
            <person name="Dos Santos R.A."/>
            <person name="Damasio A.R."/>
            <person name="Diallinas G."/>
            <person name="Emri T."/>
            <person name="Fekete E."/>
            <person name="Flipphi M."/>
            <person name="Freyberg S."/>
            <person name="Gallo A."/>
            <person name="Gournas C."/>
            <person name="Habgood R."/>
            <person name="Hainaut M."/>
            <person name="Harispe M.L."/>
            <person name="Henrissat B."/>
            <person name="Hilden K.S."/>
            <person name="Hope R."/>
            <person name="Hossain A."/>
            <person name="Karabika E."/>
            <person name="Karaffa L."/>
            <person name="Karanyi Z."/>
            <person name="Krasevec N."/>
            <person name="Kuo A."/>
            <person name="Kusch H."/>
            <person name="LaButti K."/>
            <person name="Lagendijk E.L."/>
            <person name="Lapidus A."/>
            <person name="Levasseur A."/>
            <person name="Lindquist E."/>
            <person name="Lipzen A."/>
            <person name="Logrieco A.F."/>
            <person name="MacCabe A."/>
            <person name="Maekelae M.R."/>
            <person name="Malavazi I."/>
            <person name="Melin P."/>
            <person name="Meyer V."/>
            <person name="Mielnichuk N."/>
            <person name="Miskei M."/>
            <person name="Molnar A.P."/>
            <person name="Mule G."/>
            <person name="Ngan C.Y."/>
            <person name="Orejas M."/>
            <person name="Orosz E."/>
            <person name="Ouedraogo J.P."/>
            <person name="Overkamp K.M."/>
            <person name="Park H.-S."/>
            <person name="Perrone G."/>
            <person name="Piumi F."/>
            <person name="Punt P.J."/>
            <person name="Ram A.F."/>
            <person name="Ramon A."/>
            <person name="Rauscher S."/>
            <person name="Record E."/>
            <person name="Riano-Pachon D.M."/>
            <person name="Robert V."/>
            <person name="Roehrig J."/>
            <person name="Ruller R."/>
            <person name="Salamov A."/>
            <person name="Salih N.S."/>
            <person name="Samson R.A."/>
            <person name="Sandor E."/>
            <person name="Sanguinetti M."/>
            <person name="Schuetze T."/>
            <person name="Sepcic K."/>
            <person name="Shelest E."/>
            <person name="Sherlock G."/>
            <person name="Sophianopoulou V."/>
            <person name="Squina F.M."/>
            <person name="Sun H."/>
            <person name="Susca A."/>
            <person name="Todd R.B."/>
            <person name="Tsang A."/>
            <person name="Unkles S.E."/>
            <person name="van de Wiele N."/>
            <person name="van Rossen-Uffink D."/>
            <person name="Oliveira J.V."/>
            <person name="Vesth T.C."/>
            <person name="Visser J."/>
            <person name="Yu J.-H."/>
            <person name="Zhou M."/>
            <person name="Andersen M.R."/>
            <person name="Archer D.B."/>
            <person name="Baker S.E."/>
            <person name="Benoit I."/>
            <person name="Brakhage A.A."/>
            <person name="Braus G.H."/>
            <person name="Fischer R."/>
            <person name="Frisvad J.C."/>
            <person name="Goldman G.H."/>
            <person name="Houbraken J."/>
            <person name="Oakley B."/>
            <person name="Pocsi I."/>
            <person name="Scazzocchio C."/>
            <person name="Seiboth B."/>
            <person name="vanKuyk P.A."/>
            <person name="Wortman J."/>
            <person name="Dyer P.S."/>
            <person name="Grigoriev I.V."/>
        </authorList>
    </citation>
    <scope>NUCLEOTIDE SEQUENCE [LARGE SCALE GENOMIC DNA]</scope>
    <source>
        <strain evidence="3">CBS 516.65</strain>
    </source>
</reference>
<feature type="signal peptide" evidence="1">
    <location>
        <begin position="1"/>
        <end position="26"/>
    </location>
</feature>
<dbReference type="RefSeq" id="XP_022399725.1">
    <property type="nucleotide sequence ID" value="XM_022546004.1"/>
</dbReference>
<dbReference type="VEuPathDB" id="FungiDB:ASPGLDRAFT_443149"/>
<dbReference type="EMBL" id="KV878900">
    <property type="protein sequence ID" value="OJJ83027.1"/>
    <property type="molecule type" value="Genomic_DNA"/>
</dbReference>
<evidence type="ECO:0000256" key="1">
    <source>
        <dbReference type="SAM" id="SignalP"/>
    </source>
</evidence>
<gene>
    <name evidence="2" type="ORF">ASPGLDRAFT_443149</name>
</gene>